<sequence>MELPKISKSIKDLQNKNFGFTLIEILIVVAILSTIISLGLFFSIDSYKGYIFLSERDNIVNVLEKARNRALINQYGVPHGVCYDDKESEYILFGGAVFDAFDERNENISGSKIVQISGFPLCGSGNEILFSELSAETSDNQINLTGGRKDFNITINKEGGINW</sequence>
<dbReference type="EMBL" id="PFXE01000006">
    <property type="protein sequence ID" value="PJA34307.1"/>
    <property type="molecule type" value="Genomic_DNA"/>
</dbReference>
<organism evidence="2 3">
    <name type="scientific">Candidatus Zambryskibacteria bacterium CG_4_9_14_3_um_filter_40_16</name>
    <dbReference type="NCBI Taxonomy" id="1975111"/>
    <lineage>
        <taxon>Bacteria</taxon>
        <taxon>Candidatus Zambryskiibacteriota</taxon>
    </lineage>
</organism>
<evidence type="ECO:0008006" key="4">
    <source>
        <dbReference type="Google" id="ProtNLM"/>
    </source>
</evidence>
<dbReference type="InterPro" id="IPR012902">
    <property type="entry name" value="N_methyl_site"/>
</dbReference>
<dbReference type="SUPFAM" id="SSF54523">
    <property type="entry name" value="Pili subunits"/>
    <property type="match status" value="1"/>
</dbReference>
<feature type="transmembrane region" description="Helical" evidence="1">
    <location>
        <begin position="21"/>
        <end position="44"/>
    </location>
</feature>
<protein>
    <recommendedName>
        <fullName evidence="4">General secretion pathway GspH domain-containing protein</fullName>
    </recommendedName>
</protein>
<keyword evidence="1" id="KW-0812">Transmembrane</keyword>
<reference evidence="3" key="1">
    <citation type="submission" date="2017-09" db="EMBL/GenBank/DDBJ databases">
        <title>Depth-based differentiation of microbial function through sediment-hosted aquifers and enrichment of novel symbionts in the deep terrestrial subsurface.</title>
        <authorList>
            <person name="Probst A.J."/>
            <person name="Ladd B."/>
            <person name="Jarett J.K."/>
            <person name="Geller-Mcgrath D.E."/>
            <person name="Sieber C.M.K."/>
            <person name="Emerson J.B."/>
            <person name="Anantharaman K."/>
            <person name="Thomas B.C."/>
            <person name="Malmstrom R."/>
            <person name="Stieglmeier M."/>
            <person name="Klingl A."/>
            <person name="Woyke T."/>
            <person name="Ryan C.M."/>
            <person name="Banfield J.F."/>
        </authorList>
    </citation>
    <scope>NUCLEOTIDE SEQUENCE [LARGE SCALE GENOMIC DNA]</scope>
</reference>
<keyword evidence="1" id="KW-0472">Membrane</keyword>
<evidence type="ECO:0000313" key="2">
    <source>
        <dbReference type="EMBL" id="PJA34307.1"/>
    </source>
</evidence>
<dbReference type="Pfam" id="PF07963">
    <property type="entry name" value="N_methyl"/>
    <property type="match status" value="1"/>
</dbReference>
<comment type="caution">
    <text evidence="2">The sequence shown here is derived from an EMBL/GenBank/DDBJ whole genome shotgun (WGS) entry which is preliminary data.</text>
</comment>
<dbReference type="Gene3D" id="3.30.700.10">
    <property type="entry name" value="Glycoprotein, Type 4 Pilin"/>
    <property type="match status" value="1"/>
</dbReference>
<dbReference type="AlphaFoldDB" id="A0A2M7WVB4"/>
<keyword evidence="1" id="KW-1133">Transmembrane helix</keyword>
<evidence type="ECO:0000313" key="3">
    <source>
        <dbReference type="Proteomes" id="UP000231487"/>
    </source>
</evidence>
<proteinExistence type="predicted"/>
<dbReference type="InterPro" id="IPR045584">
    <property type="entry name" value="Pilin-like"/>
</dbReference>
<name>A0A2M7WVB4_9BACT</name>
<evidence type="ECO:0000256" key="1">
    <source>
        <dbReference type="SAM" id="Phobius"/>
    </source>
</evidence>
<accession>A0A2M7WVB4</accession>
<dbReference type="NCBIfam" id="TIGR02532">
    <property type="entry name" value="IV_pilin_GFxxxE"/>
    <property type="match status" value="1"/>
</dbReference>
<gene>
    <name evidence="2" type="ORF">CO184_00275</name>
</gene>
<dbReference type="Proteomes" id="UP000231487">
    <property type="component" value="Unassembled WGS sequence"/>
</dbReference>